<feature type="domain" description="Integrase catalytic" evidence="9">
    <location>
        <begin position="450"/>
        <end position="609"/>
    </location>
</feature>
<dbReference type="PANTHER" id="PTHR48475:SF2">
    <property type="entry name" value="RIBONUCLEASE H"/>
    <property type="match status" value="1"/>
</dbReference>
<dbReference type="SUPFAM" id="SSF56672">
    <property type="entry name" value="DNA/RNA polymerases"/>
    <property type="match status" value="1"/>
</dbReference>
<evidence type="ECO:0000256" key="2">
    <source>
        <dbReference type="ARBA" id="ARBA00022695"/>
    </source>
</evidence>
<sequence length="652" mass="72384">MRTSFSEHQDVPKLDSTLVNPGPRRNALHVPIGVLNSGKLSPDPDGRGQGVPVFYVAKSLLDTETRYPPVEQLALALISSARRLRPYFQAHSITVFTDQPLRLVLQRPETSGRLTKWAIELSEFDIVYRGRTSTKGQAVANFISEFTHPAAPREVPIEESSTKQSPWNLFVDGSSNKQASGAGVILTGPGNTFLEYALRFDFNASNNTAEYEALVAGVQLALDSGADSLNIFSDSQLVVNQVTGEFQTKDAQMTAYLGYMQVLLRRLKFYNISQIPREKNSKADALARLATADPSLLPGNHLAIEHLSKPSISKTFSEVFAVEQTTTWMDPILQYKLEGKLPEDKLEARRLILRSSRYNIQDGKLYKRGLSMPNLRCIPRVEGEAVLQDIHSGACGNHSGARSLAHKALRTGYFWPTLAEDARKISQTCHKCQQFATIPRVPAEPLSIIVSPWPYAQWGLDLIGKLPTARGQFKYAIVAVDYSTKWVEAAPLTAITTTKVKRFLWKNIYCHFGVPDTIITDNGTQFDNDDLREFTSKMGTKILYSSPAHPQTNGQVEAVNKILKTILKKKLDTAKGLWAEKLPEAFWSIRTTPTTATGETPFCLSFGTEAVIPVEITHPSARTQAYDPATNDEGLHLDKDLLEEKRDARTPA</sequence>
<dbReference type="GO" id="GO:0004523">
    <property type="term" value="F:RNA-DNA hybrid ribonuclease activity"/>
    <property type="evidence" value="ECO:0007669"/>
    <property type="project" value="InterPro"/>
</dbReference>
<dbReference type="EMBL" id="JBEDUW010000002">
    <property type="protein sequence ID" value="KAK9942391.1"/>
    <property type="molecule type" value="Genomic_DNA"/>
</dbReference>
<dbReference type="Proteomes" id="UP001457282">
    <property type="component" value="Unassembled WGS sequence"/>
</dbReference>
<name>A0AAW1XZL7_RUBAR</name>
<comment type="caution">
    <text evidence="10">The sequence shown here is derived from an EMBL/GenBank/DDBJ whole genome shotgun (WGS) entry which is preliminary data.</text>
</comment>
<dbReference type="GO" id="GO:0003676">
    <property type="term" value="F:nucleic acid binding"/>
    <property type="evidence" value="ECO:0007669"/>
    <property type="project" value="InterPro"/>
</dbReference>
<reference evidence="10 11" key="1">
    <citation type="journal article" date="2023" name="G3 (Bethesda)">
        <title>A chromosome-length genome assembly and annotation of blackberry (Rubus argutus, cv. 'Hillquist').</title>
        <authorList>
            <person name="Bruna T."/>
            <person name="Aryal R."/>
            <person name="Dudchenko O."/>
            <person name="Sargent D.J."/>
            <person name="Mead D."/>
            <person name="Buti M."/>
            <person name="Cavallini A."/>
            <person name="Hytonen T."/>
            <person name="Andres J."/>
            <person name="Pham M."/>
            <person name="Weisz D."/>
            <person name="Mascagni F."/>
            <person name="Usai G."/>
            <person name="Natali L."/>
            <person name="Bassil N."/>
            <person name="Fernandez G.E."/>
            <person name="Lomsadze A."/>
            <person name="Armour M."/>
            <person name="Olukolu B."/>
            <person name="Poorten T."/>
            <person name="Britton C."/>
            <person name="Davik J."/>
            <person name="Ashrafi H."/>
            <person name="Aiden E.L."/>
            <person name="Borodovsky M."/>
            <person name="Worthington M."/>
        </authorList>
    </citation>
    <scope>NUCLEOTIDE SEQUENCE [LARGE SCALE GENOMIC DNA]</scope>
    <source>
        <strain evidence="10">PI 553951</strain>
    </source>
</reference>
<keyword evidence="11" id="KW-1185">Reference proteome</keyword>
<evidence type="ECO:0000256" key="6">
    <source>
        <dbReference type="ARBA" id="ARBA00022918"/>
    </source>
</evidence>
<dbReference type="InterPro" id="IPR041373">
    <property type="entry name" value="RT_RNaseH"/>
</dbReference>
<gene>
    <name evidence="10" type="ORF">M0R45_008060</name>
</gene>
<dbReference type="PANTHER" id="PTHR48475">
    <property type="entry name" value="RIBONUCLEASE H"/>
    <property type="match status" value="1"/>
</dbReference>
<feature type="domain" description="RNase H type-1" evidence="8">
    <location>
        <begin position="163"/>
        <end position="292"/>
    </location>
</feature>
<evidence type="ECO:0000313" key="10">
    <source>
        <dbReference type="EMBL" id="KAK9942391.1"/>
    </source>
</evidence>
<evidence type="ECO:0000256" key="4">
    <source>
        <dbReference type="ARBA" id="ARBA00022759"/>
    </source>
</evidence>
<evidence type="ECO:0000313" key="11">
    <source>
        <dbReference type="Proteomes" id="UP001457282"/>
    </source>
</evidence>
<dbReference type="GO" id="GO:0003964">
    <property type="term" value="F:RNA-directed DNA polymerase activity"/>
    <property type="evidence" value="ECO:0007669"/>
    <property type="project" value="UniProtKB-KW"/>
</dbReference>
<feature type="compositionally biased region" description="Basic and acidic residues" evidence="7">
    <location>
        <begin position="633"/>
        <end position="652"/>
    </location>
</feature>
<feature type="compositionally biased region" description="Basic and acidic residues" evidence="7">
    <location>
        <begin position="1"/>
        <end position="13"/>
    </location>
</feature>
<dbReference type="SUPFAM" id="SSF53098">
    <property type="entry name" value="Ribonuclease H-like"/>
    <property type="match status" value="2"/>
</dbReference>
<evidence type="ECO:0000256" key="5">
    <source>
        <dbReference type="ARBA" id="ARBA00022801"/>
    </source>
</evidence>
<keyword evidence="2" id="KW-0548">Nucleotidyltransferase</keyword>
<dbReference type="CDD" id="cd09279">
    <property type="entry name" value="RNase_HI_like"/>
    <property type="match status" value="1"/>
</dbReference>
<evidence type="ECO:0000256" key="3">
    <source>
        <dbReference type="ARBA" id="ARBA00022722"/>
    </source>
</evidence>
<dbReference type="InterPro" id="IPR012337">
    <property type="entry name" value="RNaseH-like_sf"/>
</dbReference>
<dbReference type="InterPro" id="IPR001584">
    <property type="entry name" value="Integrase_cat-core"/>
</dbReference>
<keyword evidence="6" id="KW-0695">RNA-directed DNA polymerase</keyword>
<dbReference type="InterPro" id="IPR036397">
    <property type="entry name" value="RNaseH_sf"/>
</dbReference>
<dbReference type="Gene3D" id="3.30.420.10">
    <property type="entry name" value="Ribonuclease H-like superfamily/Ribonuclease H"/>
    <property type="match status" value="2"/>
</dbReference>
<keyword evidence="5" id="KW-0378">Hydrolase</keyword>
<keyword evidence="1" id="KW-0808">Transferase</keyword>
<keyword evidence="3" id="KW-0540">Nuclease</keyword>
<organism evidence="10 11">
    <name type="scientific">Rubus argutus</name>
    <name type="common">Southern blackberry</name>
    <dbReference type="NCBI Taxonomy" id="59490"/>
    <lineage>
        <taxon>Eukaryota</taxon>
        <taxon>Viridiplantae</taxon>
        <taxon>Streptophyta</taxon>
        <taxon>Embryophyta</taxon>
        <taxon>Tracheophyta</taxon>
        <taxon>Spermatophyta</taxon>
        <taxon>Magnoliopsida</taxon>
        <taxon>eudicotyledons</taxon>
        <taxon>Gunneridae</taxon>
        <taxon>Pentapetalae</taxon>
        <taxon>rosids</taxon>
        <taxon>fabids</taxon>
        <taxon>Rosales</taxon>
        <taxon>Rosaceae</taxon>
        <taxon>Rosoideae</taxon>
        <taxon>Rosoideae incertae sedis</taxon>
        <taxon>Rubus</taxon>
    </lineage>
</organism>
<evidence type="ECO:0000259" key="9">
    <source>
        <dbReference type="PROSITE" id="PS50994"/>
    </source>
</evidence>
<protein>
    <submittedName>
        <fullName evidence="10">Uncharacterized protein</fullName>
    </submittedName>
</protein>
<dbReference type="GO" id="GO:0015074">
    <property type="term" value="P:DNA integration"/>
    <property type="evidence" value="ECO:0007669"/>
    <property type="project" value="InterPro"/>
</dbReference>
<dbReference type="Pfam" id="PF13456">
    <property type="entry name" value="RVT_3"/>
    <property type="match status" value="1"/>
</dbReference>
<evidence type="ECO:0000259" key="8">
    <source>
        <dbReference type="PROSITE" id="PS50879"/>
    </source>
</evidence>
<evidence type="ECO:0000256" key="7">
    <source>
        <dbReference type="SAM" id="MobiDB-lite"/>
    </source>
</evidence>
<dbReference type="InterPro" id="IPR041588">
    <property type="entry name" value="Integrase_H2C2"/>
</dbReference>
<feature type="region of interest" description="Disordered" evidence="7">
    <location>
        <begin position="1"/>
        <end position="22"/>
    </location>
</feature>
<dbReference type="AlphaFoldDB" id="A0AAW1XZL7"/>
<dbReference type="PROSITE" id="PS50994">
    <property type="entry name" value="INTEGRASE"/>
    <property type="match status" value="1"/>
</dbReference>
<dbReference type="Pfam" id="PF17917">
    <property type="entry name" value="RT_RNaseH"/>
    <property type="match status" value="1"/>
</dbReference>
<dbReference type="InterPro" id="IPR002156">
    <property type="entry name" value="RNaseH_domain"/>
</dbReference>
<dbReference type="InterPro" id="IPR043502">
    <property type="entry name" value="DNA/RNA_pol_sf"/>
</dbReference>
<evidence type="ECO:0000256" key="1">
    <source>
        <dbReference type="ARBA" id="ARBA00022679"/>
    </source>
</evidence>
<feature type="region of interest" description="Disordered" evidence="7">
    <location>
        <begin position="622"/>
        <end position="652"/>
    </location>
</feature>
<accession>A0AAW1XZL7</accession>
<dbReference type="PROSITE" id="PS50879">
    <property type="entry name" value="RNASE_H_1"/>
    <property type="match status" value="1"/>
</dbReference>
<keyword evidence="4" id="KW-0255">Endonuclease</keyword>
<dbReference type="Gene3D" id="1.10.340.70">
    <property type="match status" value="1"/>
</dbReference>
<proteinExistence type="predicted"/>
<dbReference type="Pfam" id="PF17921">
    <property type="entry name" value="Integrase_H2C2"/>
    <property type="match status" value="1"/>
</dbReference>
<dbReference type="Pfam" id="PF00665">
    <property type="entry name" value="rve"/>
    <property type="match status" value="1"/>
</dbReference>